<comment type="caution">
    <text evidence="2">The sequence shown here is derived from an EMBL/GenBank/DDBJ whole genome shotgun (WGS) entry which is preliminary data.</text>
</comment>
<name>A0AAN6TTN2_9PEZI</name>
<reference evidence="2" key="1">
    <citation type="journal article" date="2023" name="Mol. Phylogenet. Evol.">
        <title>Genome-scale phylogeny and comparative genomics of the fungal order Sordariales.</title>
        <authorList>
            <person name="Hensen N."/>
            <person name="Bonometti L."/>
            <person name="Westerberg I."/>
            <person name="Brannstrom I.O."/>
            <person name="Guillou S."/>
            <person name="Cros-Aarteil S."/>
            <person name="Calhoun S."/>
            <person name="Haridas S."/>
            <person name="Kuo A."/>
            <person name="Mondo S."/>
            <person name="Pangilinan J."/>
            <person name="Riley R."/>
            <person name="LaButti K."/>
            <person name="Andreopoulos B."/>
            <person name="Lipzen A."/>
            <person name="Chen C."/>
            <person name="Yan M."/>
            <person name="Daum C."/>
            <person name="Ng V."/>
            <person name="Clum A."/>
            <person name="Steindorff A."/>
            <person name="Ohm R.A."/>
            <person name="Martin F."/>
            <person name="Silar P."/>
            <person name="Natvig D.O."/>
            <person name="Lalanne C."/>
            <person name="Gautier V."/>
            <person name="Ament-Velasquez S.L."/>
            <person name="Kruys A."/>
            <person name="Hutchinson M.I."/>
            <person name="Powell A.J."/>
            <person name="Barry K."/>
            <person name="Miller A.N."/>
            <person name="Grigoriev I.V."/>
            <person name="Debuchy R."/>
            <person name="Gladieux P."/>
            <person name="Hiltunen Thoren M."/>
            <person name="Johannesson H."/>
        </authorList>
    </citation>
    <scope>NUCLEOTIDE SEQUENCE</scope>
    <source>
        <strain evidence="2">CBS 731.68</strain>
    </source>
</reference>
<feature type="region of interest" description="Disordered" evidence="1">
    <location>
        <begin position="20"/>
        <end position="100"/>
    </location>
</feature>
<evidence type="ECO:0000256" key="1">
    <source>
        <dbReference type="SAM" id="MobiDB-lite"/>
    </source>
</evidence>
<protein>
    <submittedName>
        <fullName evidence="2">Uncharacterized protein</fullName>
    </submittedName>
</protein>
<dbReference type="AlphaFoldDB" id="A0AAN6TTN2"/>
<reference evidence="2" key="2">
    <citation type="submission" date="2023-05" db="EMBL/GenBank/DDBJ databases">
        <authorList>
            <consortium name="Lawrence Berkeley National Laboratory"/>
            <person name="Steindorff A."/>
            <person name="Hensen N."/>
            <person name="Bonometti L."/>
            <person name="Westerberg I."/>
            <person name="Brannstrom I.O."/>
            <person name="Guillou S."/>
            <person name="Cros-Aarteil S."/>
            <person name="Calhoun S."/>
            <person name="Haridas S."/>
            <person name="Kuo A."/>
            <person name="Mondo S."/>
            <person name="Pangilinan J."/>
            <person name="Riley R."/>
            <person name="Labutti K."/>
            <person name="Andreopoulos B."/>
            <person name="Lipzen A."/>
            <person name="Chen C."/>
            <person name="Yanf M."/>
            <person name="Daum C."/>
            <person name="Ng V."/>
            <person name="Clum A."/>
            <person name="Ohm R."/>
            <person name="Martin F."/>
            <person name="Silar P."/>
            <person name="Natvig D."/>
            <person name="Lalanne C."/>
            <person name="Gautier V."/>
            <person name="Ament-Velasquez S.L."/>
            <person name="Kruys A."/>
            <person name="Hutchinson M.I."/>
            <person name="Powell A.J."/>
            <person name="Barry K."/>
            <person name="Miller A.N."/>
            <person name="Grigoriev I.V."/>
            <person name="Debuchy R."/>
            <person name="Gladieux P."/>
            <person name="Thoren M.H."/>
            <person name="Johannesson H."/>
        </authorList>
    </citation>
    <scope>NUCLEOTIDE SEQUENCE</scope>
    <source>
        <strain evidence="2">CBS 731.68</strain>
    </source>
</reference>
<dbReference type="EMBL" id="MU853240">
    <property type="protein sequence ID" value="KAK4120239.1"/>
    <property type="molecule type" value="Genomic_DNA"/>
</dbReference>
<proteinExistence type="predicted"/>
<organism evidence="2 3">
    <name type="scientific">Parathielavia appendiculata</name>
    <dbReference type="NCBI Taxonomy" id="2587402"/>
    <lineage>
        <taxon>Eukaryota</taxon>
        <taxon>Fungi</taxon>
        <taxon>Dikarya</taxon>
        <taxon>Ascomycota</taxon>
        <taxon>Pezizomycotina</taxon>
        <taxon>Sordariomycetes</taxon>
        <taxon>Sordariomycetidae</taxon>
        <taxon>Sordariales</taxon>
        <taxon>Chaetomiaceae</taxon>
        <taxon>Parathielavia</taxon>
    </lineage>
</organism>
<evidence type="ECO:0000313" key="2">
    <source>
        <dbReference type="EMBL" id="KAK4120239.1"/>
    </source>
</evidence>
<dbReference type="Proteomes" id="UP001302602">
    <property type="component" value="Unassembled WGS sequence"/>
</dbReference>
<keyword evidence="3" id="KW-1185">Reference proteome</keyword>
<dbReference type="RefSeq" id="XP_062644010.1">
    <property type="nucleotide sequence ID" value="XM_062793693.1"/>
</dbReference>
<gene>
    <name evidence="2" type="ORF">N657DRAFT_649305</name>
</gene>
<evidence type="ECO:0000313" key="3">
    <source>
        <dbReference type="Proteomes" id="UP001302602"/>
    </source>
</evidence>
<dbReference type="GeneID" id="87830462"/>
<sequence length="100" mass="10071">MLEGSFATLAETALGDILIPVPNAESAEPNHSTAASGRDSTAPESSHVSPTPPDSAGFRVVTVSCAGTNISPVRSDALPQPTPETAISADAVFQLPGVTD</sequence>
<accession>A0AAN6TTN2</accession>
<feature type="compositionally biased region" description="Polar residues" evidence="1">
    <location>
        <begin position="29"/>
        <end position="49"/>
    </location>
</feature>